<dbReference type="PANTHER" id="PTHR28064:SF1">
    <property type="entry name" value="INNER KINETOCHORE SUBUNIT NKP2"/>
    <property type="match status" value="1"/>
</dbReference>
<dbReference type="InterPro" id="IPR018565">
    <property type="entry name" value="Nkp2/Cnl2"/>
</dbReference>
<proteinExistence type="predicted"/>
<feature type="compositionally biased region" description="Basic and acidic residues" evidence="1">
    <location>
        <begin position="90"/>
        <end position="110"/>
    </location>
</feature>
<organism evidence="2 3">
    <name type="scientific">Exophiala bonariae</name>
    <dbReference type="NCBI Taxonomy" id="1690606"/>
    <lineage>
        <taxon>Eukaryota</taxon>
        <taxon>Fungi</taxon>
        <taxon>Dikarya</taxon>
        <taxon>Ascomycota</taxon>
        <taxon>Pezizomycotina</taxon>
        <taxon>Eurotiomycetes</taxon>
        <taxon>Chaetothyriomycetidae</taxon>
        <taxon>Chaetothyriales</taxon>
        <taxon>Herpotrichiellaceae</taxon>
        <taxon>Exophiala</taxon>
    </lineage>
</organism>
<evidence type="ECO:0000256" key="1">
    <source>
        <dbReference type="SAM" id="MobiDB-lite"/>
    </source>
</evidence>
<name>A0AAV9N1H3_9EURO</name>
<gene>
    <name evidence="2" type="ORF">LTR84_006060</name>
</gene>
<dbReference type="Pfam" id="PF09447">
    <property type="entry name" value="Cnl2_NKP2"/>
    <property type="match status" value="1"/>
</dbReference>
<evidence type="ECO:0000313" key="3">
    <source>
        <dbReference type="Proteomes" id="UP001358417"/>
    </source>
</evidence>
<evidence type="ECO:0000313" key="2">
    <source>
        <dbReference type="EMBL" id="KAK5047872.1"/>
    </source>
</evidence>
<comment type="caution">
    <text evidence="2">The sequence shown here is derived from an EMBL/GenBank/DDBJ whole genome shotgun (WGS) entry which is preliminary data.</text>
</comment>
<feature type="region of interest" description="Disordered" evidence="1">
    <location>
        <begin position="90"/>
        <end position="147"/>
    </location>
</feature>
<keyword evidence="3" id="KW-1185">Reference proteome</keyword>
<reference evidence="2 3" key="1">
    <citation type="submission" date="2023-08" db="EMBL/GenBank/DDBJ databases">
        <title>Black Yeasts Isolated from many extreme environments.</title>
        <authorList>
            <person name="Coleine C."/>
            <person name="Stajich J.E."/>
            <person name="Selbmann L."/>
        </authorList>
    </citation>
    <scope>NUCLEOTIDE SEQUENCE [LARGE SCALE GENOMIC DNA]</scope>
    <source>
        <strain evidence="2 3">CCFEE 5792</strain>
    </source>
</reference>
<dbReference type="GO" id="GO:0007059">
    <property type="term" value="P:chromosome segregation"/>
    <property type="evidence" value="ECO:0007669"/>
    <property type="project" value="TreeGrafter"/>
</dbReference>
<accession>A0AAV9N1H3</accession>
<sequence length="225" mass="25042">MTSLHPSQPDEMQILTSYLLHPSPLSTILPYARFQSLIPKSSLSHSTELKRLYRDLQFQRDITIDDVRRRIETECRRSVALQAKLTRNIRRETGSKRKRDDDDEGDHLPQDVDSDSDPDRSIKLDSALHGPLGSTLQTQTKQHNHSSTSLLSSLAAATADLTSEITSLEAELSGLRQVCEERVGGLSDLRYGRFSNSAATGESIEKEVTDGLEALKRELNKAAGD</sequence>
<dbReference type="GeneID" id="89974233"/>
<dbReference type="AlphaFoldDB" id="A0AAV9N1H3"/>
<protein>
    <submittedName>
        <fullName evidence="2">Uncharacterized protein</fullName>
    </submittedName>
</protein>
<dbReference type="GO" id="GO:0031511">
    <property type="term" value="C:Mis6-Sim4 complex"/>
    <property type="evidence" value="ECO:0007669"/>
    <property type="project" value="TreeGrafter"/>
</dbReference>
<dbReference type="PANTHER" id="PTHR28064">
    <property type="entry name" value="INNER KINETOCHORE SUBUNIT NKP2"/>
    <property type="match status" value="1"/>
</dbReference>
<dbReference type="Proteomes" id="UP001358417">
    <property type="component" value="Unassembled WGS sequence"/>
</dbReference>
<dbReference type="RefSeq" id="XP_064703378.1">
    <property type="nucleotide sequence ID" value="XM_064849623.1"/>
</dbReference>
<dbReference type="EMBL" id="JAVRRD010000023">
    <property type="protein sequence ID" value="KAK5047872.1"/>
    <property type="molecule type" value="Genomic_DNA"/>
</dbReference>